<name>A0A6J5QQ80_9CAUD</name>
<sequence length="87" mass="8857">MSKAASVVAMFAIAVAIICLVIAAPKASAPAKESTLVLNLRQGLATSSMIVGGMSTQACEREALRWIAHGTAPGVSTAFAHCVNSND</sequence>
<proteinExistence type="predicted"/>
<gene>
    <name evidence="2" type="ORF">UFOVP1081_38</name>
    <name evidence="3" type="ORF">UFOVP1433_38</name>
    <name evidence="1" type="ORF">UFOVP553_38</name>
</gene>
<dbReference type="EMBL" id="LR797392">
    <property type="protein sequence ID" value="CAB4212973.1"/>
    <property type="molecule type" value="Genomic_DNA"/>
</dbReference>
<organism evidence="2">
    <name type="scientific">uncultured Caudovirales phage</name>
    <dbReference type="NCBI Taxonomy" id="2100421"/>
    <lineage>
        <taxon>Viruses</taxon>
        <taxon>Duplodnaviria</taxon>
        <taxon>Heunggongvirae</taxon>
        <taxon>Uroviricota</taxon>
        <taxon>Caudoviricetes</taxon>
        <taxon>Peduoviridae</taxon>
        <taxon>Maltschvirus</taxon>
        <taxon>Maltschvirus maltsch</taxon>
    </lineage>
</organism>
<accession>A0A6J5QQ80</accession>
<dbReference type="EMBL" id="LR796529">
    <property type="protein sequence ID" value="CAB4149821.1"/>
    <property type="molecule type" value="Genomic_DNA"/>
</dbReference>
<protein>
    <submittedName>
        <fullName evidence="2">Uncharacterized protein</fullName>
    </submittedName>
</protein>
<evidence type="ECO:0000313" key="1">
    <source>
        <dbReference type="EMBL" id="CAB4149821.1"/>
    </source>
</evidence>
<dbReference type="EMBL" id="LR797038">
    <property type="protein sequence ID" value="CAB4183118.1"/>
    <property type="molecule type" value="Genomic_DNA"/>
</dbReference>
<evidence type="ECO:0000313" key="3">
    <source>
        <dbReference type="EMBL" id="CAB4212973.1"/>
    </source>
</evidence>
<evidence type="ECO:0000313" key="2">
    <source>
        <dbReference type="EMBL" id="CAB4183118.1"/>
    </source>
</evidence>
<reference evidence="2" key="1">
    <citation type="submission" date="2020-05" db="EMBL/GenBank/DDBJ databases">
        <authorList>
            <person name="Chiriac C."/>
            <person name="Salcher M."/>
            <person name="Ghai R."/>
            <person name="Kavagutti S V."/>
        </authorList>
    </citation>
    <scope>NUCLEOTIDE SEQUENCE</scope>
</reference>